<organism evidence="1">
    <name type="scientific">Myoviridae sp. ctCo31</name>
    <dbReference type="NCBI Taxonomy" id="2825053"/>
    <lineage>
        <taxon>Viruses</taxon>
        <taxon>Duplodnaviria</taxon>
        <taxon>Heunggongvirae</taxon>
        <taxon>Uroviricota</taxon>
        <taxon>Caudoviricetes</taxon>
    </lineage>
</organism>
<accession>A0A8S5ULW8</accession>
<name>A0A8S5ULW8_9CAUD</name>
<proteinExistence type="predicted"/>
<dbReference type="EMBL" id="BK016109">
    <property type="protein sequence ID" value="DAF95497.1"/>
    <property type="molecule type" value="Genomic_DNA"/>
</dbReference>
<evidence type="ECO:0000313" key="1">
    <source>
        <dbReference type="EMBL" id="DAF95497.1"/>
    </source>
</evidence>
<protein>
    <submittedName>
        <fullName evidence="1">Uncharacterized protein</fullName>
    </submittedName>
</protein>
<sequence length="35" mass="4230">MKDDKVATGVRHLIHLFVRMFGWYAWKQNKSKLPK</sequence>
<reference evidence="1" key="1">
    <citation type="journal article" date="2021" name="Proc. Natl. Acad. Sci. U.S.A.">
        <title>A Catalog of Tens of Thousands of Viruses from Human Metagenomes Reveals Hidden Associations with Chronic Diseases.</title>
        <authorList>
            <person name="Tisza M.J."/>
            <person name="Buck C.B."/>
        </authorList>
    </citation>
    <scope>NUCLEOTIDE SEQUENCE</scope>
    <source>
        <strain evidence="1">CtCo31</strain>
    </source>
</reference>